<name>A0A540KUG6_MALBA</name>
<comment type="caution">
    <text evidence="1">The sequence shown here is derived from an EMBL/GenBank/DDBJ whole genome shotgun (WGS) entry which is preliminary data.</text>
</comment>
<dbReference type="EMBL" id="VIEB01000941">
    <property type="protein sequence ID" value="TQD77837.1"/>
    <property type="molecule type" value="Genomic_DNA"/>
</dbReference>
<protein>
    <submittedName>
        <fullName evidence="1">Uncharacterized protein</fullName>
    </submittedName>
</protein>
<evidence type="ECO:0000313" key="1">
    <source>
        <dbReference type="EMBL" id="TQD77837.1"/>
    </source>
</evidence>
<gene>
    <name evidence="1" type="ORF">C1H46_036626</name>
</gene>
<keyword evidence="2" id="KW-1185">Reference proteome</keyword>
<accession>A0A540KUG6</accession>
<sequence length="82" mass="9431">MDKAKAFEHRLCVLSNFDFRQTTTVLLELISQCTSIRVLQNQVVELLAVFDGVIVTESSYDMRTRTDLVKDLLLVLERTRIA</sequence>
<reference evidence="1 2" key="1">
    <citation type="journal article" date="2019" name="G3 (Bethesda)">
        <title>Sequencing of a Wild Apple (Malus baccata) Genome Unravels the Differences Between Cultivated and Wild Apple Species Regarding Disease Resistance and Cold Tolerance.</title>
        <authorList>
            <person name="Chen X."/>
        </authorList>
    </citation>
    <scope>NUCLEOTIDE SEQUENCE [LARGE SCALE GENOMIC DNA]</scope>
    <source>
        <strain evidence="2">cv. Shandingzi</strain>
        <tissue evidence="1">Leaves</tissue>
    </source>
</reference>
<organism evidence="1 2">
    <name type="scientific">Malus baccata</name>
    <name type="common">Siberian crab apple</name>
    <name type="synonym">Pyrus baccata</name>
    <dbReference type="NCBI Taxonomy" id="106549"/>
    <lineage>
        <taxon>Eukaryota</taxon>
        <taxon>Viridiplantae</taxon>
        <taxon>Streptophyta</taxon>
        <taxon>Embryophyta</taxon>
        <taxon>Tracheophyta</taxon>
        <taxon>Spermatophyta</taxon>
        <taxon>Magnoliopsida</taxon>
        <taxon>eudicotyledons</taxon>
        <taxon>Gunneridae</taxon>
        <taxon>Pentapetalae</taxon>
        <taxon>rosids</taxon>
        <taxon>fabids</taxon>
        <taxon>Rosales</taxon>
        <taxon>Rosaceae</taxon>
        <taxon>Amygdaloideae</taxon>
        <taxon>Maleae</taxon>
        <taxon>Malus</taxon>
    </lineage>
</organism>
<dbReference type="AlphaFoldDB" id="A0A540KUG6"/>
<evidence type="ECO:0000313" key="2">
    <source>
        <dbReference type="Proteomes" id="UP000315295"/>
    </source>
</evidence>
<proteinExistence type="predicted"/>
<dbReference type="Proteomes" id="UP000315295">
    <property type="component" value="Unassembled WGS sequence"/>
</dbReference>